<evidence type="ECO:0000256" key="11">
    <source>
        <dbReference type="ARBA" id="ARBA00041912"/>
    </source>
</evidence>
<dbReference type="Gene3D" id="3.30.429.10">
    <property type="entry name" value="Macrophage Migration Inhibitory Factor"/>
    <property type="match status" value="1"/>
</dbReference>
<dbReference type="SUPFAM" id="SSF55331">
    <property type="entry name" value="Tautomerase/MIF"/>
    <property type="match status" value="1"/>
</dbReference>
<keyword evidence="5" id="KW-0413">Isomerase</keyword>
<dbReference type="Pfam" id="PF01187">
    <property type="entry name" value="MIF"/>
    <property type="match status" value="1"/>
</dbReference>
<feature type="region of interest" description="Disordered" evidence="13">
    <location>
        <begin position="31"/>
        <end position="54"/>
    </location>
</feature>
<dbReference type="InterPro" id="IPR014347">
    <property type="entry name" value="Tautomerase/MIF_sf"/>
</dbReference>
<proteinExistence type="inferred from homology"/>
<dbReference type="EC" id="5.3.2.1" evidence="9"/>
<comment type="caution">
    <text evidence="14">The sequence shown here is derived from an EMBL/GenBank/DDBJ whole genome shotgun (WGS) entry which is preliminary data.</text>
</comment>
<comment type="catalytic activity">
    <reaction evidence="7">
        <text>L-dopachrome = 5,6-dihydroxyindole-2-carboxylate</text>
        <dbReference type="Rhea" id="RHEA:13041"/>
        <dbReference type="ChEBI" id="CHEBI:16875"/>
        <dbReference type="ChEBI" id="CHEBI:57509"/>
        <dbReference type="EC" id="5.3.3.12"/>
    </reaction>
</comment>
<evidence type="ECO:0000256" key="3">
    <source>
        <dbReference type="ARBA" id="ARBA00022514"/>
    </source>
</evidence>
<evidence type="ECO:0000313" key="14">
    <source>
        <dbReference type="EMBL" id="KAL2038977.1"/>
    </source>
</evidence>
<evidence type="ECO:0000256" key="13">
    <source>
        <dbReference type="SAM" id="MobiDB-lite"/>
    </source>
</evidence>
<dbReference type="InterPro" id="IPR001398">
    <property type="entry name" value="Macrophage_inhib_fac"/>
</dbReference>
<evidence type="ECO:0000256" key="9">
    <source>
        <dbReference type="ARBA" id="ARBA00039086"/>
    </source>
</evidence>
<gene>
    <name evidence="14" type="ORF">N7G274_008317</name>
</gene>
<reference evidence="14 15" key="1">
    <citation type="submission" date="2024-09" db="EMBL/GenBank/DDBJ databases">
        <title>Rethinking Asexuality: The Enigmatic Case of Functional Sexual Genes in Lepraria (Stereocaulaceae).</title>
        <authorList>
            <person name="Doellman M."/>
            <person name="Sun Y."/>
            <person name="Barcenas-Pena A."/>
            <person name="Lumbsch H.T."/>
            <person name="Grewe F."/>
        </authorList>
    </citation>
    <scope>NUCLEOTIDE SEQUENCE [LARGE SCALE GENOMIC DNA]</scope>
    <source>
        <strain evidence="14 15">Mercado 3170</strain>
    </source>
</reference>
<comment type="subcellular location">
    <subcellularLocation>
        <location evidence="1">Secreted</location>
    </subcellularLocation>
</comment>
<dbReference type="EC" id="5.3.3.12" evidence="8"/>
<protein>
    <recommendedName>
        <fullName evidence="12">L-dopachrome isomerase</fullName>
        <ecNumber evidence="9">5.3.2.1</ecNumber>
        <ecNumber evidence="8">5.3.3.12</ecNumber>
    </recommendedName>
    <alternativeName>
        <fullName evidence="10">L-dopachrome tautomerase</fullName>
    </alternativeName>
    <alternativeName>
        <fullName evidence="11">Phenylpyruvate tautomerase</fullName>
    </alternativeName>
</protein>
<dbReference type="PANTHER" id="PTHR11954">
    <property type="entry name" value="D-DOPACHROME DECARBOXYLASE"/>
    <property type="match status" value="1"/>
</dbReference>
<evidence type="ECO:0000313" key="15">
    <source>
        <dbReference type="Proteomes" id="UP001590950"/>
    </source>
</evidence>
<organism evidence="14 15">
    <name type="scientific">Stereocaulon virgatum</name>
    <dbReference type="NCBI Taxonomy" id="373712"/>
    <lineage>
        <taxon>Eukaryota</taxon>
        <taxon>Fungi</taxon>
        <taxon>Dikarya</taxon>
        <taxon>Ascomycota</taxon>
        <taxon>Pezizomycotina</taxon>
        <taxon>Lecanoromycetes</taxon>
        <taxon>OSLEUM clade</taxon>
        <taxon>Lecanoromycetidae</taxon>
        <taxon>Lecanorales</taxon>
        <taxon>Lecanorineae</taxon>
        <taxon>Stereocaulaceae</taxon>
        <taxon>Stereocaulon</taxon>
    </lineage>
</organism>
<evidence type="ECO:0000256" key="8">
    <source>
        <dbReference type="ARBA" id="ARBA00038932"/>
    </source>
</evidence>
<evidence type="ECO:0000256" key="5">
    <source>
        <dbReference type="ARBA" id="ARBA00023235"/>
    </source>
</evidence>
<evidence type="ECO:0000256" key="1">
    <source>
        <dbReference type="ARBA" id="ARBA00004613"/>
    </source>
</evidence>
<keyword evidence="15" id="KW-1185">Reference proteome</keyword>
<evidence type="ECO:0000256" key="4">
    <source>
        <dbReference type="ARBA" id="ARBA00022525"/>
    </source>
</evidence>
<dbReference type="Proteomes" id="UP001590950">
    <property type="component" value="Unassembled WGS sequence"/>
</dbReference>
<sequence>MPHRVSLPVLTSNKKMHSLVLGGNVSPIRGGSVSPISKRSTTPTANDFPVPAGQDFTVRKRDRGLVSPSQSSFLSFADDDEPPIHAVTAPHRIESRAPSRKASVDLGRKLSIDGAAGYMCNDMLRHSPEQEIRKKRSQFYTEVFSFREPNITPKDRIYKDSVVTVEVKTNVIVRDEYELLQDLSKHLSQRFQRPTTSIFIYLNHSACMLFGDTFDSAYILTITALPCLLQPTTNKRNAALLQAFLADSLGVSPARGVVRFVSIPDEYLAFNGTTVLGQIDNIQRLSDEKDKEVETERQKEQYRPVNVAPTLRKNSCVTEKYKMIPQKPMLGSQSVPLSRAGSPPLPFVPIAKSSLDRRAEKAQKLGKRKSFFNFFGRKEAGCG</sequence>
<dbReference type="EMBL" id="JBEFKJ010000028">
    <property type="protein sequence ID" value="KAL2038977.1"/>
    <property type="molecule type" value="Genomic_DNA"/>
</dbReference>
<comment type="catalytic activity">
    <reaction evidence="6">
        <text>3-phenylpyruvate = enol-phenylpyruvate</text>
        <dbReference type="Rhea" id="RHEA:17097"/>
        <dbReference type="ChEBI" id="CHEBI:16815"/>
        <dbReference type="ChEBI" id="CHEBI:18005"/>
        <dbReference type="EC" id="5.3.2.1"/>
    </reaction>
</comment>
<keyword evidence="4" id="KW-0964">Secreted</keyword>
<evidence type="ECO:0000256" key="7">
    <source>
        <dbReference type="ARBA" id="ARBA00036823"/>
    </source>
</evidence>
<evidence type="ECO:0000256" key="10">
    <source>
        <dbReference type="ARBA" id="ARBA00041631"/>
    </source>
</evidence>
<dbReference type="PANTHER" id="PTHR11954:SF6">
    <property type="entry name" value="MACROPHAGE MIGRATION INHIBITORY FACTOR"/>
    <property type="match status" value="1"/>
</dbReference>
<evidence type="ECO:0000256" key="12">
    <source>
        <dbReference type="ARBA" id="ARBA00042730"/>
    </source>
</evidence>
<comment type="similarity">
    <text evidence="2">Belongs to the MIF family.</text>
</comment>
<evidence type="ECO:0000256" key="2">
    <source>
        <dbReference type="ARBA" id="ARBA00005851"/>
    </source>
</evidence>
<keyword evidence="3" id="KW-0202">Cytokine</keyword>
<feature type="compositionally biased region" description="Polar residues" evidence="13">
    <location>
        <begin position="34"/>
        <end position="45"/>
    </location>
</feature>
<accession>A0ABR3ZZ54</accession>
<name>A0ABR3ZZ54_9LECA</name>
<evidence type="ECO:0000256" key="6">
    <source>
        <dbReference type="ARBA" id="ARBA00036735"/>
    </source>
</evidence>